<dbReference type="PANTHER" id="PTHR47706">
    <property type="entry name" value="NMRA-LIKE FAMILY PROTEIN"/>
    <property type="match status" value="1"/>
</dbReference>
<keyword evidence="1" id="KW-0521">NADP</keyword>
<evidence type="ECO:0000313" key="4">
    <source>
        <dbReference type="EMBL" id="KAF4624589.1"/>
    </source>
</evidence>
<dbReference type="OrthoDB" id="9974981at2759"/>
<evidence type="ECO:0000259" key="3">
    <source>
        <dbReference type="Pfam" id="PF05368"/>
    </source>
</evidence>
<dbReference type="CDD" id="cd05259">
    <property type="entry name" value="PCBER_SDR_a"/>
    <property type="match status" value="1"/>
</dbReference>
<dbReference type="AlphaFoldDB" id="A0A8H4R6L9"/>
<gene>
    <name evidence="4" type="ORF">G7Y89_g13580</name>
</gene>
<dbReference type="InterPro" id="IPR045312">
    <property type="entry name" value="PCBER-like"/>
</dbReference>
<evidence type="ECO:0000256" key="2">
    <source>
        <dbReference type="ARBA" id="ARBA00023002"/>
    </source>
</evidence>
<comment type="caution">
    <text evidence="4">The sequence shown here is derived from an EMBL/GenBank/DDBJ whole genome shotgun (WGS) entry which is preliminary data.</text>
</comment>
<dbReference type="InterPro" id="IPR051609">
    <property type="entry name" value="NmrA/Isoflavone_reductase-like"/>
</dbReference>
<dbReference type="InterPro" id="IPR008030">
    <property type="entry name" value="NmrA-like"/>
</dbReference>
<feature type="domain" description="NmrA-like" evidence="3">
    <location>
        <begin position="7"/>
        <end position="242"/>
    </location>
</feature>
<dbReference type="GO" id="GO:0016491">
    <property type="term" value="F:oxidoreductase activity"/>
    <property type="evidence" value="ECO:0007669"/>
    <property type="project" value="UniProtKB-KW"/>
</dbReference>
<protein>
    <recommendedName>
        <fullName evidence="3">NmrA-like domain-containing protein</fullName>
    </recommendedName>
</protein>
<dbReference type="Pfam" id="PF05368">
    <property type="entry name" value="NmrA"/>
    <property type="match status" value="1"/>
</dbReference>
<keyword evidence="5" id="KW-1185">Reference proteome</keyword>
<sequence length="301" mass="32702">MAAFRNVALLGATGNLGTEILAALNTAGFNVTAIQRKDSKNVATGAAKSIKVDLANASELAEAFKGQDVVVSTVPTPKLVAEKAWIDAAVSAQVKRIVPSEFSTNMEVETSQTLPILKDKLEIRKYVEGLASSGKIEWTSINNGPFLVNFLWLSGWMGPNPKTKTTTLHDGGEKIVCSSTLERIGESVAKVLLPEHAESTKNKSIYVYSAAISEKQMSGIVSKVLGTELKETNVSISSVVKETNDALAKGNTSKIMNFYIPFCFSEEYRGDFRYQAWNQKLGLKEMTNQEVEDLVKGWLSG</sequence>
<dbReference type="Gene3D" id="3.90.25.10">
    <property type="entry name" value="UDP-galactose 4-epimerase, domain 1"/>
    <property type="match status" value="1"/>
</dbReference>
<dbReference type="EMBL" id="JAAMPI010001610">
    <property type="protein sequence ID" value="KAF4624589.1"/>
    <property type="molecule type" value="Genomic_DNA"/>
</dbReference>
<accession>A0A8H4R6L9</accession>
<dbReference type="SUPFAM" id="SSF51735">
    <property type="entry name" value="NAD(P)-binding Rossmann-fold domains"/>
    <property type="match status" value="1"/>
</dbReference>
<dbReference type="InterPro" id="IPR036291">
    <property type="entry name" value="NAD(P)-bd_dom_sf"/>
</dbReference>
<organism evidence="4 5">
    <name type="scientific">Cudoniella acicularis</name>
    <dbReference type="NCBI Taxonomy" id="354080"/>
    <lineage>
        <taxon>Eukaryota</taxon>
        <taxon>Fungi</taxon>
        <taxon>Dikarya</taxon>
        <taxon>Ascomycota</taxon>
        <taxon>Pezizomycotina</taxon>
        <taxon>Leotiomycetes</taxon>
        <taxon>Helotiales</taxon>
        <taxon>Tricladiaceae</taxon>
        <taxon>Cudoniella</taxon>
    </lineage>
</organism>
<reference evidence="4 5" key="1">
    <citation type="submission" date="2020-03" db="EMBL/GenBank/DDBJ databases">
        <title>Draft Genome Sequence of Cudoniella acicularis.</title>
        <authorList>
            <person name="Buettner E."/>
            <person name="Kellner H."/>
        </authorList>
    </citation>
    <scope>NUCLEOTIDE SEQUENCE [LARGE SCALE GENOMIC DNA]</scope>
    <source>
        <strain evidence="4 5">DSM 108380</strain>
    </source>
</reference>
<dbReference type="Gene3D" id="3.40.50.720">
    <property type="entry name" value="NAD(P)-binding Rossmann-like Domain"/>
    <property type="match status" value="1"/>
</dbReference>
<evidence type="ECO:0000313" key="5">
    <source>
        <dbReference type="Proteomes" id="UP000566819"/>
    </source>
</evidence>
<proteinExistence type="predicted"/>
<keyword evidence="2" id="KW-0560">Oxidoreductase</keyword>
<dbReference type="PANTHER" id="PTHR47706:SF10">
    <property type="entry name" value="NMRA-LIKE DOMAIN-CONTAINING PROTEIN"/>
    <property type="match status" value="1"/>
</dbReference>
<evidence type="ECO:0000256" key="1">
    <source>
        <dbReference type="ARBA" id="ARBA00022857"/>
    </source>
</evidence>
<dbReference type="Proteomes" id="UP000566819">
    <property type="component" value="Unassembled WGS sequence"/>
</dbReference>
<name>A0A8H4R6L9_9HELO</name>